<sequence>MYLINRKGFLPVDEVHHEFGATGGRRQSQRQTNPADPPLIAWCVSMREVSGAAVGPTLQRGHYMGGRRWDCFRRWPYIKAAVGPAMDKPGVLDKNTPPVGLELLPSWEMLMSSGECRPLNQVQFL</sequence>
<gene>
    <name evidence="1" type="ORF">PGT21_017902</name>
    <name evidence="2" type="ORF">PGTUg99_012482</name>
</gene>
<evidence type="ECO:0000313" key="4">
    <source>
        <dbReference type="Proteomes" id="UP000325313"/>
    </source>
</evidence>
<evidence type="ECO:0000313" key="1">
    <source>
        <dbReference type="EMBL" id="KAA1070611.1"/>
    </source>
</evidence>
<keyword evidence="3" id="KW-1185">Reference proteome</keyword>
<accession>A0A5B0M1Z4</accession>
<protein>
    <submittedName>
        <fullName evidence="1">Uncharacterized protein</fullName>
    </submittedName>
</protein>
<comment type="caution">
    <text evidence="1">The sequence shown here is derived from an EMBL/GenBank/DDBJ whole genome shotgun (WGS) entry which is preliminary data.</text>
</comment>
<evidence type="ECO:0000313" key="2">
    <source>
        <dbReference type="EMBL" id="KAA1089794.1"/>
    </source>
</evidence>
<dbReference type="EMBL" id="VSWC01000171">
    <property type="protein sequence ID" value="KAA1070611.1"/>
    <property type="molecule type" value="Genomic_DNA"/>
</dbReference>
<name>A0A5B0M1Z4_PUCGR</name>
<dbReference type="Proteomes" id="UP000324748">
    <property type="component" value="Unassembled WGS sequence"/>
</dbReference>
<proteinExistence type="predicted"/>
<organism evidence="1 3">
    <name type="scientific">Puccinia graminis f. sp. tritici</name>
    <dbReference type="NCBI Taxonomy" id="56615"/>
    <lineage>
        <taxon>Eukaryota</taxon>
        <taxon>Fungi</taxon>
        <taxon>Dikarya</taxon>
        <taxon>Basidiomycota</taxon>
        <taxon>Pucciniomycotina</taxon>
        <taxon>Pucciniomycetes</taxon>
        <taxon>Pucciniales</taxon>
        <taxon>Pucciniaceae</taxon>
        <taxon>Puccinia</taxon>
    </lineage>
</organism>
<dbReference type="AlphaFoldDB" id="A0A5B0M1Z4"/>
<dbReference type="EMBL" id="VDEP01000404">
    <property type="protein sequence ID" value="KAA1089794.1"/>
    <property type="molecule type" value="Genomic_DNA"/>
</dbReference>
<dbReference type="Proteomes" id="UP000325313">
    <property type="component" value="Unassembled WGS sequence"/>
</dbReference>
<evidence type="ECO:0000313" key="3">
    <source>
        <dbReference type="Proteomes" id="UP000324748"/>
    </source>
</evidence>
<reference evidence="3 4" key="1">
    <citation type="submission" date="2019-05" db="EMBL/GenBank/DDBJ databases">
        <title>Emergence of the Ug99 lineage of the wheat stem rust pathogen through somatic hybridization.</title>
        <authorList>
            <person name="Li F."/>
            <person name="Upadhyaya N.M."/>
            <person name="Sperschneider J."/>
            <person name="Matny O."/>
            <person name="Nguyen-Phuc H."/>
            <person name="Mago R."/>
            <person name="Raley C."/>
            <person name="Miller M.E."/>
            <person name="Silverstein K.A.T."/>
            <person name="Henningsen E."/>
            <person name="Hirsch C.D."/>
            <person name="Visser B."/>
            <person name="Pretorius Z.A."/>
            <person name="Steffenson B.J."/>
            <person name="Schwessinger B."/>
            <person name="Dodds P.N."/>
            <person name="Figueroa M."/>
        </authorList>
    </citation>
    <scope>NUCLEOTIDE SEQUENCE [LARGE SCALE GENOMIC DNA]</scope>
    <source>
        <strain evidence="1">21-0</strain>
        <strain evidence="2 4">Ug99</strain>
    </source>
</reference>